<feature type="region of interest" description="Disordered" evidence="1">
    <location>
        <begin position="13"/>
        <end position="36"/>
    </location>
</feature>
<dbReference type="AlphaFoldDB" id="K5VYC7"/>
<feature type="compositionally biased region" description="Polar residues" evidence="1">
    <location>
        <begin position="266"/>
        <end position="281"/>
    </location>
</feature>
<reference evidence="2 3" key="1">
    <citation type="journal article" date="2012" name="BMC Genomics">
        <title>Comparative genomics of the white-rot fungi, Phanerochaete carnosa and P. chrysosporium, to elucidate the genetic basis of the distinct wood types they colonize.</title>
        <authorList>
            <person name="Suzuki H."/>
            <person name="MacDonald J."/>
            <person name="Syed K."/>
            <person name="Salamov A."/>
            <person name="Hori C."/>
            <person name="Aerts A."/>
            <person name="Henrissat B."/>
            <person name="Wiebenga A."/>
            <person name="vanKuyk P.A."/>
            <person name="Barry K."/>
            <person name="Lindquist E."/>
            <person name="LaButti K."/>
            <person name="Lapidus A."/>
            <person name="Lucas S."/>
            <person name="Coutinho P."/>
            <person name="Gong Y."/>
            <person name="Samejima M."/>
            <person name="Mahadevan R."/>
            <person name="Abou-Zaid M."/>
            <person name="de Vries R.P."/>
            <person name="Igarashi K."/>
            <person name="Yadav J.S."/>
            <person name="Grigoriev I.V."/>
            <person name="Master E.R."/>
        </authorList>
    </citation>
    <scope>NUCLEOTIDE SEQUENCE [LARGE SCALE GENOMIC DNA]</scope>
    <source>
        <strain evidence="2 3">HHB-10118-sp</strain>
    </source>
</reference>
<feature type="compositionally biased region" description="Low complexity" evidence="1">
    <location>
        <begin position="215"/>
        <end position="227"/>
    </location>
</feature>
<keyword evidence="3" id="KW-1185">Reference proteome</keyword>
<dbReference type="GeneID" id="18918110"/>
<evidence type="ECO:0000256" key="1">
    <source>
        <dbReference type="SAM" id="MobiDB-lite"/>
    </source>
</evidence>
<feature type="region of interest" description="Disordered" evidence="1">
    <location>
        <begin position="95"/>
        <end position="118"/>
    </location>
</feature>
<dbReference type="Proteomes" id="UP000008370">
    <property type="component" value="Unassembled WGS sequence"/>
</dbReference>
<protein>
    <submittedName>
        <fullName evidence="2">Uncharacterized protein</fullName>
    </submittedName>
</protein>
<organism evidence="2 3">
    <name type="scientific">Phanerochaete carnosa (strain HHB-10118-sp)</name>
    <name type="common">White-rot fungus</name>
    <name type="synonym">Peniophora carnosa</name>
    <dbReference type="NCBI Taxonomy" id="650164"/>
    <lineage>
        <taxon>Eukaryota</taxon>
        <taxon>Fungi</taxon>
        <taxon>Dikarya</taxon>
        <taxon>Basidiomycota</taxon>
        <taxon>Agaricomycotina</taxon>
        <taxon>Agaricomycetes</taxon>
        <taxon>Polyporales</taxon>
        <taxon>Phanerochaetaceae</taxon>
        <taxon>Phanerochaete</taxon>
    </lineage>
</organism>
<dbReference type="HOGENOM" id="CLU_990818_0_0_1"/>
<evidence type="ECO:0000313" key="2">
    <source>
        <dbReference type="EMBL" id="EKM51614.1"/>
    </source>
</evidence>
<feature type="compositionally biased region" description="Polar residues" evidence="1">
    <location>
        <begin position="100"/>
        <end position="109"/>
    </location>
</feature>
<dbReference type="KEGG" id="pco:PHACADRAFT_261860"/>
<name>K5VYC7_PHACS</name>
<dbReference type="RefSeq" id="XP_007399423.1">
    <property type="nucleotide sequence ID" value="XM_007399361.1"/>
</dbReference>
<dbReference type="EMBL" id="JH930476">
    <property type="protein sequence ID" value="EKM51614.1"/>
    <property type="molecule type" value="Genomic_DNA"/>
</dbReference>
<proteinExistence type="predicted"/>
<sequence length="281" mass="30352">MAFWFRRERKRVGWRGRRDAENPPSGSYRGPAHDAKVSVYTRGGERGFSRRSLINQKSLPNTPTIASWGMNDNDPATLNIRNPPYTRAALDLASPVTPESEATPTSFTSMGRGRPPSIPIPMYTPNTAVNPLDETPRDNISITEHSRGTLSLTSDEIENILDMATIYSAPATPGTLRSSILQGVLPSPMPSFMVSQDSDRVGGVAREIPPPRPSALPALSIPSASTPGLLTPMTASTRREPPHAQLPSSPTPSTPGFRRSIDAASTRPSSIGNWDFITPNS</sequence>
<feature type="region of interest" description="Disordered" evidence="1">
    <location>
        <begin position="206"/>
        <end position="281"/>
    </location>
</feature>
<evidence type="ECO:0000313" key="3">
    <source>
        <dbReference type="Proteomes" id="UP000008370"/>
    </source>
</evidence>
<accession>K5VYC7</accession>
<gene>
    <name evidence="2" type="ORF">PHACADRAFT_261860</name>
</gene>
<dbReference type="InParanoid" id="K5VYC7"/>